<keyword evidence="7" id="KW-0833">Ubl conjugation pathway</keyword>
<dbReference type="GO" id="GO:0016567">
    <property type="term" value="P:protein ubiquitination"/>
    <property type="evidence" value="ECO:0007669"/>
    <property type="project" value="InterPro"/>
</dbReference>
<keyword evidence="11" id="KW-1185">Reference proteome</keyword>
<evidence type="ECO:0000256" key="4">
    <source>
        <dbReference type="ARBA" id="ARBA00022723"/>
    </source>
</evidence>
<dbReference type="eggNOG" id="KOG1812">
    <property type="taxonomic scope" value="Eukaryota"/>
</dbReference>
<keyword evidence="8" id="KW-0862">Zinc</keyword>
<dbReference type="CDD" id="cd20336">
    <property type="entry name" value="Rcat_RBR"/>
    <property type="match status" value="1"/>
</dbReference>
<dbReference type="EMBL" id="CT868663">
    <property type="protein sequence ID" value="CAK91422.1"/>
    <property type="molecule type" value="Genomic_DNA"/>
</dbReference>
<dbReference type="InterPro" id="IPR044066">
    <property type="entry name" value="TRIAD_supradom"/>
</dbReference>
<organism evidence="10 11">
    <name type="scientific">Paramecium tetraurelia</name>
    <dbReference type="NCBI Taxonomy" id="5888"/>
    <lineage>
        <taxon>Eukaryota</taxon>
        <taxon>Sar</taxon>
        <taxon>Alveolata</taxon>
        <taxon>Ciliophora</taxon>
        <taxon>Intramacronucleata</taxon>
        <taxon>Oligohymenophorea</taxon>
        <taxon>Peniculida</taxon>
        <taxon>Parameciidae</taxon>
        <taxon>Paramecium</taxon>
    </lineage>
</organism>
<dbReference type="InParanoid" id="A0E805"/>
<keyword evidence="4" id="KW-0479">Metal-binding</keyword>
<dbReference type="Proteomes" id="UP000000600">
    <property type="component" value="Unassembled WGS sequence"/>
</dbReference>
<dbReference type="STRING" id="5888.A0E805"/>
<dbReference type="PANTHER" id="PTHR11685">
    <property type="entry name" value="RBR FAMILY RING FINGER AND IBR DOMAIN-CONTAINING"/>
    <property type="match status" value="1"/>
</dbReference>
<dbReference type="GO" id="GO:0031624">
    <property type="term" value="F:ubiquitin conjugating enzyme binding"/>
    <property type="evidence" value="ECO:0000318"/>
    <property type="project" value="GO_Central"/>
</dbReference>
<evidence type="ECO:0000259" key="9">
    <source>
        <dbReference type="PROSITE" id="PS51873"/>
    </source>
</evidence>
<dbReference type="GO" id="GO:0008270">
    <property type="term" value="F:zinc ion binding"/>
    <property type="evidence" value="ECO:0007669"/>
    <property type="project" value="UniProtKB-KW"/>
</dbReference>
<dbReference type="EC" id="2.3.2.31" evidence="2"/>
<dbReference type="Pfam" id="PF01485">
    <property type="entry name" value="IBR"/>
    <property type="match status" value="1"/>
</dbReference>
<evidence type="ECO:0000313" key="11">
    <source>
        <dbReference type="Proteomes" id="UP000000600"/>
    </source>
</evidence>
<dbReference type="InterPro" id="IPR031127">
    <property type="entry name" value="E3_UB_ligase_RBR"/>
</dbReference>
<evidence type="ECO:0000256" key="7">
    <source>
        <dbReference type="ARBA" id="ARBA00022786"/>
    </source>
</evidence>
<dbReference type="OMA" id="NIPIEIW"/>
<evidence type="ECO:0000256" key="5">
    <source>
        <dbReference type="ARBA" id="ARBA00022737"/>
    </source>
</evidence>
<sequence length="872" mass="101892">MEYQQTALSVDRKQNIPIEIWNQFLCKFPLCSEQYKLPADAFKEKSKFLSALMIANIFDIIISWQQLTKLDHIQKQFQQIVDDQTQSQLIKNQFQHYISHFKVLLDELKPFDFIEIYGNQLSIEKIDIVQEYLKNKRKKIYDFLQDKDKINILFQLSIGIVLSFYLKSESQVTKSQIDKLSRQQIVNRLLQLRTDAAVENSPQNDFILEDYVVIAISDSLNYPIHVFINDFDTKNNGLIQRKIHQEQNQDKAVAFLLDNVENNIYVRILASNQDILYAQNMINKKQQQQESIVNSLSQILGNILNQVMEDFCNFNKLWILKILQIINHGETQTLIADQQPININQQFIKYSVELFQLLKFDLTAQQEFVKNFEENLKKKEQVVENIIISQITMIREQMQVIINDYKQLQSQVLQQSAIQTQQKSKQNLTVWIKPKDIDNDVPQNDDFDQFLQTDNQQQFTQQQVNNQNQPINNEVNNQYQPINNEVGGKHYPKKQNYCKSEIINKKLTTTTESQKNREGGIVNLEEMLSFQKASLIYNQSATSRKVQSEIYKSSRIQKDSLKFTPLIKQNSQIRKQGDNNIIPEIFDQSKISEIQSEKHSVVSVEKTFKCTSCYEYKQPDEIRTLHDDHKLCNFCLESWIKVKFNSIQWNYKYFQCPIQSSDGQTHQPCDYIIDHQQIKDALTAEEFDMLIVNTIKHGIVDIICPKQDCKANIKGIPPEDKNELLCPNCSTKICCVCKQIDHGDSQCPQRLDEIKLALQDERISCCPGCLEIYMKNEGCEHVACAKCLTEFCFGCSAYRKPILGHGAHFHREGCLSRIPWYKDKDKKIENLDEEYLPDECEYCKQHQKACPRPISLSEFKSLAHLNFENSQM</sequence>
<evidence type="ECO:0000256" key="8">
    <source>
        <dbReference type="ARBA" id="ARBA00022833"/>
    </source>
</evidence>
<keyword evidence="3" id="KW-0808">Transferase</keyword>
<dbReference type="PROSITE" id="PS51873">
    <property type="entry name" value="TRIAD"/>
    <property type="match status" value="1"/>
</dbReference>
<dbReference type="GO" id="GO:0006511">
    <property type="term" value="P:ubiquitin-dependent protein catabolic process"/>
    <property type="evidence" value="ECO:0000318"/>
    <property type="project" value="GO_Central"/>
</dbReference>
<feature type="domain" description="RING-type" evidence="9">
    <location>
        <begin position="606"/>
        <end position="814"/>
    </location>
</feature>
<protein>
    <recommendedName>
        <fullName evidence="2">RBR-type E3 ubiquitin transferase</fullName>
        <ecNumber evidence="2">2.3.2.31</ecNumber>
    </recommendedName>
</protein>
<dbReference type="AlphaFoldDB" id="A0E805"/>
<dbReference type="HOGENOM" id="CLU_329427_0_0_1"/>
<name>A0E805_PARTE</name>
<dbReference type="InterPro" id="IPR002867">
    <property type="entry name" value="IBR_dom"/>
</dbReference>
<dbReference type="CDD" id="cd20335">
    <property type="entry name" value="BRcat_RBR"/>
    <property type="match status" value="1"/>
</dbReference>
<dbReference type="OrthoDB" id="10009520at2759"/>
<reference evidence="10 11" key="1">
    <citation type="journal article" date="2006" name="Nature">
        <title>Global trends of whole-genome duplications revealed by the ciliate Paramecium tetraurelia.</title>
        <authorList>
            <consortium name="Genoscope"/>
            <person name="Aury J.-M."/>
            <person name="Jaillon O."/>
            <person name="Duret L."/>
            <person name="Noel B."/>
            <person name="Jubin C."/>
            <person name="Porcel B.M."/>
            <person name="Segurens B."/>
            <person name="Daubin V."/>
            <person name="Anthouard V."/>
            <person name="Aiach N."/>
            <person name="Arnaiz O."/>
            <person name="Billaut A."/>
            <person name="Beisson J."/>
            <person name="Blanc I."/>
            <person name="Bouhouche K."/>
            <person name="Camara F."/>
            <person name="Duharcourt S."/>
            <person name="Guigo R."/>
            <person name="Gogendeau D."/>
            <person name="Katinka M."/>
            <person name="Keller A.-M."/>
            <person name="Kissmehl R."/>
            <person name="Klotz C."/>
            <person name="Koll F."/>
            <person name="Le Moue A."/>
            <person name="Lepere C."/>
            <person name="Malinsky S."/>
            <person name="Nowacki M."/>
            <person name="Nowak J.K."/>
            <person name="Plattner H."/>
            <person name="Poulain J."/>
            <person name="Ruiz F."/>
            <person name="Serrano V."/>
            <person name="Zagulski M."/>
            <person name="Dessen P."/>
            <person name="Betermier M."/>
            <person name="Weissenbach J."/>
            <person name="Scarpelli C."/>
            <person name="Schachter V."/>
            <person name="Sperling L."/>
            <person name="Meyer E."/>
            <person name="Cohen J."/>
            <person name="Wincker P."/>
        </authorList>
    </citation>
    <scope>NUCLEOTIDE SEQUENCE [LARGE SCALE GENOMIC DNA]</scope>
    <source>
        <strain evidence="10 11">Stock d4-2</strain>
    </source>
</reference>
<dbReference type="SUPFAM" id="SSF57850">
    <property type="entry name" value="RING/U-box"/>
    <property type="match status" value="1"/>
</dbReference>
<dbReference type="KEGG" id="ptm:GSPATT00024150001"/>
<dbReference type="GO" id="GO:0000151">
    <property type="term" value="C:ubiquitin ligase complex"/>
    <property type="evidence" value="ECO:0000318"/>
    <property type="project" value="GO_Central"/>
</dbReference>
<keyword evidence="6" id="KW-0863">Zinc-finger</keyword>
<evidence type="ECO:0000256" key="6">
    <source>
        <dbReference type="ARBA" id="ARBA00022771"/>
    </source>
</evidence>
<comment type="catalytic activity">
    <reaction evidence="1">
        <text>[E2 ubiquitin-conjugating enzyme]-S-ubiquitinyl-L-cysteine + [acceptor protein]-L-lysine = [E2 ubiquitin-conjugating enzyme]-L-cysteine + [acceptor protein]-N(6)-ubiquitinyl-L-lysine.</text>
        <dbReference type="EC" id="2.3.2.31"/>
    </reaction>
</comment>
<dbReference type="GO" id="GO:0061630">
    <property type="term" value="F:ubiquitin protein ligase activity"/>
    <property type="evidence" value="ECO:0000318"/>
    <property type="project" value="GO_Central"/>
</dbReference>
<evidence type="ECO:0000256" key="3">
    <source>
        <dbReference type="ARBA" id="ARBA00022679"/>
    </source>
</evidence>
<gene>
    <name evidence="10" type="ORF">GSPATT00024150001</name>
</gene>
<evidence type="ECO:0000256" key="2">
    <source>
        <dbReference type="ARBA" id="ARBA00012251"/>
    </source>
</evidence>
<dbReference type="RefSeq" id="XP_001458819.1">
    <property type="nucleotide sequence ID" value="XM_001458782.1"/>
</dbReference>
<evidence type="ECO:0000256" key="1">
    <source>
        <dbReference type="ARBA" id="ARBA00001798"/>
    </source>
</evidence>
<evidence type="ECO:0000313" key="10">
    <source>
        <dbReference type="EMBL" id="CAK91422.1"/>
    </source>
</evidence>
<keyword evidence="5" id="KW-0677">Repeat</keyword>
<proteinExistence type="predicted"/>
<dbReference type="GeneID" id="5044604"/>
<dbReference type="GO" id="GO:0005737">
    <property type="term" value="C:cytoplasm"/>
    <property type="evidence" value="ECO:0000318"/>
    <property type="project" value="GO_Central"/>
</dbReference>
<accession>A0E805</accession>